<dbReference type="CDD" id="cd12119">
    <property type="entry name" value="ttLC_FACS_AlkK_like"/>
    <property type="match status" value="1"/>
</dbReference>
<dbReference type="InterPro" id="IPR025110">
    <property type="entry name" value="AMP-bd_C"/>
</dbReference>
<evidence type="ECO:0000256" key="4">
    <source>
        <dbReference type="ARBA" id="ARBA00023098"/>
    </source>
</evidence>
<evidence type="ECO:0000256" key="1">
    <source>
        <dbReference type="ARBA" id="ARBA00006432"/>
    </source>
</evidence>
<comment type="similarity">
    <text evidence="1">Belongs to the ATP-dependent AMP-binding enzyme family.</text>
</comment>
<dbReference type="NCBIfam" id="NF005426">
    <property type="entry name" value="PRK07008.1"/>
    <property type="match status" value="1"/>
</dbReference>
<evidence type="ECO:0000259" key="6">
    <source>
        <dbReference type="Pfam" id="PF13193"/>
    </source>
</evidence>
<evidence type="ECO:0000256" key="3">
    <source>
        <dbReference type="ARBA" id="ARBA00022832"/>
    </source>
</evidence>
<reference evidence="7" key="1">
    <citation type="submission" date="2024-01" db="EMBL/GenBank/DDBJ databases">
        <title>Unpublished Manusciprt.</title>
        <authorList>
            <person name="Duman M."/>
            <person name="Valdes E.G."/>
            <person name="Ajmi N."/>
            <person name="Altun S."/>
            <person name="Saticioglu I.B."/>
        </authorList>
    </citation>
    <scope>NUCLEOTIDE SEQUENCE</scope>
    <source>
        <strain evidence="7">137P</strain>
    </source>
</reference>
<feature type="domain" description="AMP-dependent synthetase/ligase" evidence="5">
    <location>
        <begin position="17"/>
        <end position="400"/>
    </location>
</feature>
<dbReference type="GO" id="GO:0016874">
    <property type="term" value="F:ligase activity"/>
    <property type="evidence" value="ECO:0007669"/>
    <property type="project" value="UniProtKB-KW"/>
</dbReference>
<feature type="domain" description="AMP-binding enzyme C-terminal" evidence="6">
    <location>
        <begin position="447"/>
        <end position="522"/>
    </location>
</feature>
<evidence type="ECO:0000313" key="7">
    <source>
        <dbReference type="EMBL" id="MEE1886483.1"/>
    </source>
</evidence>
<dbReference type="NCBIfam" id="NF004837">
    <property type="entry name" value="PRK06187.1"/>
    <property type="match status" value="1"/>
</dbReference>
<evidence type="ECO:0000256" key="2">
    <source>
        <dbReference type="ARBA" id="ARBA00022598"/>
    </source>
</evidence>
<protein>
    <submittedName>
        <fullName evidence="7">3-(Methylthio)propionyl-CoA ligase</fullName>
    </submittedName>
</protein>
<evidence type="ECO:0000259" key="5">
    <source>
        <dbReference type="Pfam" id="PF00501"/>
    </source>
</evidence>
<organism evidence="7 8">
    <name type="scientific">Pseudomonas carassii</name>
    <dbReference type="NCBI Taxonomy" id="3115855"/>
    <lineage>
        <taxon>Bacteria</taxon>
        <taxon>Pseudomonadati</taxon>
        <taxon>Pseudomonadota</taxon>
        <taxon>Gammaproteobacteria</taxon>
        <taxon>Pseudomonadales</taxon>
        <taxon>Pseudomonadaceae</taxon>
        <taxon>Pseudomonas</taxon>
    </lineage>
</organism>
<keyword evidence="8" id="KW-1185">Reference proteome</keyword>
<dbReference type="PROSITE" id="PS00455">
    <property type="entry name" value="AMP_BINDING"/>
    <property type="match status" value="1"/>
</dbReference>
<keyword evidence="3" id="KW-0276">Fatty acid metabolism</keyword>
<dbReference type="Gene3D" id="3.30.300.30">
    <property type="match status" value="1"/>
</dbReference>
<dbReference type="PANTHER" id="PTHR43859:SF4">
    <property type="entry name" value="BUTANOATE--COA LIGASE AAE1-RELATED"/>
    <property type="match status" value="1"/>
</dbReference>
<gene>
    <name evidence="7" type="ORF">V0R62_02335</name>
</gene>
<name>A0ABU7H571_9PSED</name>
<accession>A0ABU7H571</accession>
<dbReference type="InterPro" id="IPR000873">
    <property type="entry name" value="AMP-dep_synth/lig_dom"/>
</dbReference>
<proteinExistence type="inferred from homology"/>
<dbReference type="InterPro" id="IPR045851">
    <property type="entry name" value="AMP-bd_C_sf"/>
</dbReference>
<dbReference type="Proteomes" id="UP001354227">
    <property type="component" value="Unassembled WGS sequence"/>
</dbReference>
<dbReference type="InterPro" id="IPR042099">
    <property type="entry name" value="ANL_N_sf"/>
</dbReference>
<dbReference type="Pfam" id="PF13193">
    <property type="entry name" value="AMP-binding_C"/>
    <property type="match status" value="1"/>
</dbReference>
<keyword evidence="4" id="KW-0443">Lipid metabolism</keyword>
<dbReference type="Gene3D" id="3.40.50.12780">
    <property type="entry name" value="N-terminal domain of ligase-like"/>
    <property type="match status" value="1"/>
</dbReference>
<dbReference type="RefSeq" id="WP_330102557.1">
    <property type="nucleotide sequence ID" value="NZ_JAZDCT010000002.1"/>
</dbReference>
<dbReference type="EMBL" id="JAZDCT010000002">
    <property type="protein sequence ID" value="MEE1886483.1"/>
    <property type="molecule type" value="Genomic_DNA"/>
</dbReference>
<dbReference type="InterPro" id="IPR020845">
    <property type="entry name" value="AMP-binding_CS"/>
</dbReference>
<dbReference type="Pfam" id="PF00501">
    <property type="entry name" value="AMP-binding"/>
    <property type="match status" value="1"/>
</dbReference>
<sequence>MQGQMMTLPLTIPSLLEHATRYHGDTEIVSCTHDGPVHRYTYADAHQRVGQAAGALARLGVRPGDRVGTLAWNDHRHFELYYAVSGMGAVLHTVNPRLFQEQVAWIIRDAEDAVVCFDPGFAPLVEALALECPGVRYWVALTDRAHLPTRRIPNLLCYEDLLATQREDFAWPALDEGSAATLCYTSGTTGNPKGVLYSHRSTLVHALCCALPDALALSCRDVVAPVVPMFHVNAWGLPYSSTLVGAKLVLPGSALDGKSLHELFEREQVTFCAGVPTVWSSLLQHMRQVGRSLPSIQRMVVGGAACPPALMRSYEEEFGIHVVHAWGMTELSSMGTANTPKAAHQALDDEARFTLAAKQGRPPFGIELKTVDDQGNTLPQDGRSAGALLARGHWVLERYYRGDVNPLQDGWFPTGDVATLDADGFMQITDRAKDVIKSGGEWISSIELENLAMGHPAVAEAAALGIAHPKWDERPLLVVVARPGHSTSREELLACYTGKVARFCIPDDVVFLDALPHTATGKVSKVQLREQLRDYRWPGVPAETQVAP</sequence>
<evidence type="ECO:0000313" key="8">
    <source>
        <dbReference type="Proteomes" id="UP001354227"/>
    </source>
</evidence>
<comment type="caution">
    <text evidence="7">The sequence shown here is derived from an EMBL/GenBank/DDBJ whole genome shotgun (WGS) entry which is preliminary data.</text>
</comment>
<dbReference type="SUPFAM" id="SSF56801">
    <property type="entry name" value="Acetyl-CoA synthetase-like"/>
    <property type="match status" value="1"/>
</dbReference>
<dbReference type="PANTHER" id="PTHR43859">
    <property type="entry name" value="ACYL-ACTIVATING ENZYME"/>
    <property type="match status" value="1"/>
</dbReference>
<keyword evidence="2 7" id="KW-0436">Ligase</keyword>